<comment type="function">
    <text evidence="3">Probably deamidates glutamine residues to glutamate on methyl-accepting chemotaxis receptors (MCPs), playing an important role in chemotaxis.</text>
</comment>
<comment type="similarity">
    <text evidence="3">Belongs to the CheD family.</text>
</comment>
<sequence length="202" mass="22601">MDFDANVHLAPNIYHDRHFGCQAVKILPGEYFVTTKDQLIVTVLGSCVAACIYDADRQIGGMNHFLLPNDGQASQGIANESARYGAYAMELLINHLLKLGARKSHLEAKVFGGGNVLQGITHTNIGERNAEFVIEFLANEGIPLLAKDLLDRFPRKVYYFPATSKVMVKKLKNMHNTTIIDRESEYRMRMRSAPKSGEVDLF</sequence>
<dbReference type="Gene3D" id="3.30.1330.200">
    <property type="match status" value="1"/>
</dbReference>
<dbReference type="NCBIfam" id="NF010013">
    <property type="entry name" value="PRK13487.1"/>
    <property type="match status" value="1"/>
</dbReference>
<dbReference type="SUPFAM" id="SSF64438">
    <property type="entry name" value="CNF1/YfiH-like putative cysteine hydrolases"/>
    <property type="match status" value="1"/>
</dbReference>
<comment type="caution">
    <text evidence="4">The sequence shown here is derived from an EMBL/GenBank/DDBJ whole genome shotgun (WGS) entry which is preliminary data.</text>
</comment>
<comment type="catalytic activity">
    <reaction evidence="3">
        <text>L-glutaminyl-[protein] + H2O = L-glutamyl-[protein] + NH4(+)</text>
        <dbReference type="Rhea" id="RHEA:16441"/>
        <dbReference type="Rhea" id="RHEA-COMP:10207"/>
        <dbReference type="Rhea" id="RHEA-COMP:10208"/>
        <dbReference type="ChEBI" id="CHEBI:15377"/>
        <dbReference type="ChEBI" id="CHEBI:28938"/>
        <dbReference type="ChEBI" id="CHEBI:29973"/>
        <dbReference type="ChEBI" id="CHEBI:30011"/>
        <dbReference type="EC" id="3.5.1.44"/>
    </reaction>
</comment>
<organism evidence="4 5">
    <name type="scientific">Gilvimarinus gilvus</name>
    <dbReference type="NCBI Taxonomy" id="3058038"/>
    <lineage>
        <taxon>Bacteria</taxon>
        <taxon>Pseudomonadati</taxon>
        <taxon>Pseudomonadota</taxon>
        <taxon>Gammaproteobacteria</taxon>
        <taxon>Cellvibrionales</taxon>
        <taxon>Cellvibrionaceae</taxon>
        <taxon>Gilvimarinus</taxon>
    </lineage>
</organism>
<dbReference type="EMBL" id="JAXAFO010000001">
    <property type="protein sequence ID" value="MDX6847969.1"/>
    <property type="molecule type" value="Genomic_DNA"/>
</dbReference>
<gene>
    <name evidence="3 4" type="primary">cheD</name>
    <name evidence="4" type="ORF">SCD92_01275</name>
</gene>
<evidence type="ECO:0000256" key="1">
    <source>
        <dbReference type="ARBA" id="ARBA00022500"/>
    </source>
</evidence>
<evidence type="ECO:0000256" key="3">
    <source>
        <dbReference type="HAMAP-Rule" id="MF_01440"/>
    </source>
</evidence>
<keyword evidence="5" id="KW-1185">Reference proteome</keyword>
<proteinExistence type="inferred from homology"/>
<dbReference type="PANTHER" id="PTHR35147:SF2">
    <property type="entry name" value="CHEMORECEPTOR GLUTAMINE DEAMIDASE CHED-RELATED"/>
    <property type="match status" value="1"/>
</dbReference>
<dbReference type="Proteomes" id="UP001273505">
    <property type="component" value="Unassembled WGS sequence"/>
</dbReference>
<dbReference type="CDD" id="cd16352">
    <property type="entry name" value="CheD"/>
    <property type="match status" value="1"/>
</dbReference>
<reference evidence="4 5" key="1">
    <citation type="submission" date="2023-11" db="EMBL/GenBank/DDBJ databases">
        <title>Gilvimarinus fulvus sp. nov., isolated from the surface of Kelp.</title>
        <authorList>
            <person name="Sun Y.Y."/>
            <person name="Gong Y."/>
            <person name="Du Z.J."/>
        </authorList>
    </citation>
    <scope>NUCLEOTIDE SEQUENCE [LARGE SCALE GENOMIC DNA]</scope>
    <source>
        <strain evidence="4 5">SDUM040013</strain>
    </source>
</reference>
<name>A0ABU4RTH3_9GAMM</name>
<keyword evidence="2 3" id="KW-0378">Hydrolase</keyword>
<dbReference type="HAMAP" id="MF_01440">
    <property type="entry name" value="CheD"/>
    <property type="match status" value="1"/>
</dbReference>
<protein>
    <recommendedName>
        <fullName evidence="3">Probable chemoreceptor glutamine deamidase CheD</fullName>
        <ecNumber evidence="3">3.5.1.44</ecNumber>
    </recommendedName>
</protein>
<evidence type="ECO:0000256" key="2">
    <source>
        <dbReference type="ARBA" id="ARBA00022801"/>
    </source>
</evidence>
<accession>A0ABU4RTH3</accession>
<dbReference type="GO" id="GO:0050568">
    <property type="term" value="F:protein-glutamine glutaminase activity"/>
    <property type="evidence" value="ECO:0007669"/>
    <property type="project" value="UniProtKB-EC"/>
</dbReference>
<dbReference type="RefSeq" id="WP_302724563.1">
    <property type="nucleotide sequence ID" value="NZ_JAULRU010000797.1"/>
</dbReference>
<dbReference type="Pfam" id="PF03975">
    <property type="entry name" value="CheD"/>
    <property type="match status" value="1"/>
</dbReference>
<keyword evidence="1 3" id="KW-0145">Chemotaxis</keyword>
<evidence type="ECO:0000313" key="4">
    <source>
        <dbReference type="EMBL" id="MDX6847969.1"/>
    </source>
</evidence>
<dbReference type="InterPro" id="IPR038592">
    <property type="entry name" value="CheD-like_sf"/>
</dbReference>
<dbReference type="EC" id="3.5.1.44" evidence="3"/>
<dbReference type="InterPro" id="IPR011324">
    <property type="entry name" value="Cytotoxic_necrot_fac-like_cat"/>
</dbReference>
<evidence type="ECO:0000313" key="5">
    <source>
        <dbReference type="Proteomes" id="UP001273505"/>
    </source>
</evidence>
<dbReference type="InterPro" id="IPR005659">
    <property type="entry name" value="Chemorcpt_Glu_NH3ase_CheD"/>
</dbReference>
<dbReference type="PANTHER" id="PTHR35147">
    <property type="entry name" value="CHEMORECEPTOR GLUTAMINE DEAMIDASE CHED-RELATED"/>
    <property type="match status" value="1"/>
</dbReference>